<protein>
    <recommendedName>
        <fullName evidence="3">Alcohol dehydrogenase-like C-terminal domain-containing protein</fullName>
    </recommendedName>
</protein>
<organism evidence="1 2">
    <name type="scientific">Lithohypha guttulata</name>
    <dbReference type="NCBI Taxonomy" id="1690604"/>
    <lineage>
        <taxon>Eukaryota</taxon>
        <taxon>Fungi</taxon>
        <taxon>Dikarya</taxon>
        <taxon>Ascomycota</taxon>
        <taxon>Pezizomycotina</taxon>
        <taxon>Eurotiomycetes</taxon>
        <taxon>Chaetothyriomycetidae</taxon>
        <taxon>Chaetothyriales</taxon>
        <taxon>Trichomeriaceae</taxon>
        <taxon>Lithohypha</taxon>
    </lineage>
</organism>
<accession>A0ABR0JYG0</accession>
<dbReference type="InterPro" id="IPR036291">
    <property type="entry name" value="NAD(P)-bd_dom_sf"/>
</dbReference>
<sequence>MAVALENVYSLPEHLLKPTDQGGMGYEIEDLLYISRALVPYGGLSDINVKAGETILIAPATGAFGSAAVYIALSMGVRVIALGRIKSILEQLSISLGSKFPAGRLVTAAITSGVNSQIEAIKSATGNIPIDTYLNISPPSAFMSWQGFPDGRTDGGHPPS</sequence>
<name>A0ABR0JYG0_9EURO</name>
<dbReference type="Gene3D" id="3.40.50.720">
    <property type="entry name" value="NAD(P)-binding Rossmann-like Domain"/>
    <property type="match status" value="1"/>
</dbReference>
<proteinExistence type="predicted"/>
<dbReference type="EMBL" id="JAVRRG010000173">
    <property type="protein sequence ID" value="KAK5079771.1"/>
    <property type="molecule type" value="Genomic_DNA"/>
</dbReference>
<comment type="caution">
    <text evidence="1">The sequence shown here is derived from an EMBL/GenBank/DDBJ whole genome shotgun (WGS) entry which is preliminary data.</text>
</comment>
<evidence type="ECO:0000313" key="1">
    <source>
        <dbReference type="EMBL" id="KAK5079771.1"/>
    </source>
</evidence>
<dbReference type="SUPFAM" id="SSF51735">
    <property type="entry name" value="NAD(P)-binding Rossmann-fold domains"/>
    <property type="match status" value="1"/>
</dbReference>
<evidence type="ECO:0008006" key="3">
    <source>
        <dbReference type="Google" id="ProtNLM"/>
    </source>
</evidence>
<gene>
    <name evidence="1" type="ORF">LTR24_008965</name>
</gene>
<reference evidence="1 2" key="1">
    <citation type="submission" date="2023-08" db="EMBL/GenBank/DDBJ databases">
        <title>Black Yeasts Isolated from many extreme environments.</title>
        <authorList>
            <person name="Coleine C."/>
            <person name="Stajich J.E."/>
            <person name="Selbmann L."/>
        </authorList>
    </citation>
    <scope>NUCLEOTIDE SEQUENCE [LARGE SCALE GENOMIC DNA]</scope>
    <source>
        <strain evidence="1 2">CCFEE 5885</strain>
    </source>
</reference>
<evidence type="ECO:0000313" key="2">
    <source>
        <dbReference type="Proteomes" id="UP001345013"/>
    </source>
</evidence>
<keyword evidence="2" id="KW-1185">Reference proteome</keyword>
<dbReference type="Proteomes" id="UP001345013">
    <property type="component" value="Unassembled WGS sequence"/>
</dbReference>